<evidence type="ECO:0000313" key="1">
    <source>
        <dbReference type="EMBL" id="KAK8772497.1"/>
    </source>
</evidence>
<organism evidence="1 2">
    <name type="scientific">Amblyomma americanum</name>
    <name type="common">Lone star tick</name>
    <dbReference type="NCBI Taxonomy" id="6943"/>
    <lineage>
        <taxon>Eukaryota</taxon>
        <taxon>Metazoa</taxon>
        <taxon>Ecdysozoa</taxon>
        <taxon>Arthropoda</taxon>
        <taxon>Chelicerata</taxon>
        <taxon>Arachnida</taxon>
        <taxon>Acari</taxon>
        <taxon>Parasitiformes</taxon>
        <taxon>Ixodida</taxon>
        <taxon>Ixodoidea</taxon>
        <taxon>Ixodidae</taxon>
        <taxon>Amblyomminae</taxon>
        <taxon>Amblyomma</taxon>
    </lineage>
</organism>
<gene>
    <name evidence="1" type="ORF">V5799_024259</name>
</gene>
<reference evidence="1 2" key="1">
    <citation type="journal article" date="2023" name="Arcadia Sci">
        <title>De novo assembly of a long-read Amblyomma americanum tick genome.</title>
        <authorList>
            <person name="Chou S."/>
            <person name="Poskanzer K.E."/>
            <person name="Rollins M."/>
            <person name="Thuy-Boun P.S."/>
        </authorList>
    </citation>
    <scope>NUCLEOTIDE SEQUENCE [LARGE SCALE GENOMIC DNA]</scope>
    <source>
        <strain evidence="1">F_SG_1</strain>
        <tissue evidence="1">Salivary glands</tissue>
    </source>
</reference>
<protein>
    <submittedName>
        <fullName evidence="1">Uncharacterized protein</fullName>
    </submittedName>
</protein>
<comment type="caution">
    <text evidence="1">The sequence shown here is derived from an EMBL/GenBank/DDBJ whole genome shotgun (WGS) entry which is preliminary data.</text>
</comment>
<dbReference type="Proteomes" id="UP001321473">
    <property type="component" value="Unassembled WGS sequence"/>
</dbReference>
<accession>A0AAQ4ECI5</accession>
<proteinExistence type="predicted"/>
<sequence length="64" mass="7192">MWNQLPSPTASYKCTVTAWAVFSVAPLSSATLDISKPPCHFNDTFYSAWPQDRHLFIVVPPSHE</sequence>
<evidence type="ECO:0000313" key="2">
    <source>
        <dbReference type="Proteomes" id="UP001321473"/>
    </source>
</evidence>
<dbReference type="AlphaFoldDB" id="A0AAQ4ECI5"/>
<feature type="non-terminal residue" evidence="1">
    <location>
        <position position="64"/>
    </location>
</feature>
<name>A0AAQ4ECI5_AMBAM</name>
<dbReference type="EMBL" id="JARKHS020018229">
    <property type="protein sequence ID" value="KAK8772497.1"/>
    <property type="molecule type" value="Genomic_DNA"/>
</dbReference>
<keyword evidence="2" id="KW-1185">Reference proteome</keyword>